<sequence>MKLTVLALGALLTAAAHGATLYDTLGPANSYQLSGSTIGGSYDQVVANLFDPTQGGQISQITLAMGHTSGQNLYRLDIIANNDGEGPTGANLFTLDFSLTGYLTTLNLSNGPSLQAGGLYWMVISGAGEATQGAWWGNSGGFRGTTGWHNTQPGLSASAVNWHLNGDSYLNAFRVSSGTTQDPLAAPEPSTALLAAPALLLLGWLRRRRA</sequence>
<evidence type="ECO:0008006" key="4">
    <source>
        <dbReference type="Google" id="ProtNLM"/>
    </source>
</evidence>
<feature type="signal peptide" evidence="1">
    <location>
        <begin position="1"/>
        <end position="18"/>
    </location>
</feature>
<dbReference type="AlphaFoldDB" id="A0A7S7SIM7"/>
<dbReference type="EMBL" id="CP063849">
    <property type="protein sequence ID" value="QOY87187.1"/>
    <property type="molecule type" value="Genomic_DNA"/>
</dbReference>
<proteinExistence type="predicted"/>
<feature type="chain" id="PRO_5032614795" description="PEP-CTERM protein-sorting domain-containing protein" evidence="1">
    <location>
        <begin position="19"/>
        <end position="210"/>
    </location>
</feature>
<evidence type="ECO:0000256" key="1">
    <source>
        <dbReference type="SAM" id="SignalP"/>
    </source>
</evidence>
<organism evidence="2 3">
    <name type="scientific">Paludibaculum fermentans</name>
    <dbReference type="NCBI Taxonomy" id="1473598"/>
    <lineage>
        <taxon>Bacteria</taxon>
        <taxon>Pseudomonadati</taxon>
        <taxon>Acidobacteriota</taxon>
        <taxon>Terriglobia</taxon>
        <taxon>Bryobacterales</taxon>
        <taxon>Bryobacteraceae</taxon>
        <taxon>Paludibaculum</taxon>
    </lineage>
</organism>
<dbReference type="KEGG" id="pfer:IRI77_31165"/>
<name>A0A7S7SIM7_PALFE</name>
<dbReference type="RefSeq" id="WP_194448856.1">
    <property type="nucleotide sequence ID" value="NZ_CP063849.1"/>
</dbReference>
<evidence type="ECO:0000313" key="2">
    <source>
        <dbReference type="EMBL" id="QOY87187.1"/>
    </source>
</evidence>
<gene>
    <name evidence="2" type="ORF">IRI77_31165</name>
</gene>
<dbReference type="Proteomes" id="UP000593892">
    <property type="component" value="Chromosome"/>
</dbReference>
<accession>A0A7S7SIM7</accession>
<keyword evidence="1" id="KW-0732">Signal</keyword>
<keyword evidence="3" id="KW-1185">Reference proteome</keyword>
<evidence type="ECO:0000313" key="3">
    <source>
        <dbReference type="Proteomes" id="UP000593892"/>
    </source>
</evidence>
<reference evidence="2 3" key="1">
    <citation type="submission" date="2020-10" db="EMBL/GenBank/DDBJ databases">
        <title>Complete genome sequence of Paludibaculum fermentans P105T, a facultatively anaerobic acidobacterium capable of dissimilatory Fe(III) reduction.</title>
        <authorList>
            <person name="Dedysh S.N."/>
            <person name="Beletsky A.V."/>
            <person name="Kulichevskaya I.S."/>
            <person name="Mardanov A.V."/>
            <person name="Ravin N.V."/>
        </authorList>
    </citation>
    <scope>NUCLEOTIDE SEQUENCE [LARGE SCALE GENOMIC DNA]</scope>
    <source>
        <strain evidence="2 3">P105</strain>
    </source>
</reference>
<protein>
    <recommendedName>
        <fullName evidence="4">PEP-CTERM protein-sorting domain-containing protein</fullName>
    </recommendedName>
</protein>